<evidence type="ECO:0000313" key="3">
    <source>
        <dbReference type="EMBL" id="MCG4745512.1"/>
    </source>
</evidence>
<name>A0AAW5BW59_9FIRM</name>
<proteinExistence type="predicted"/>
<evidence type="ECO:0000313" key="4">
    <source>
        <dbReference type="Proteomes" id="UP001299608"/>
    </source>
</evidence>
<evidence type="ECO:0008006" key="5">
    <source>
        <dbReference type="Google" id="ProtNLM"/>
    </source>
</evidence>
<feature type="transmembrane region" description="Helical" evidence="2">
    <location>
        <begin position="129"/>
        <end position="147"/>
    </location>
</feature>
<comment type="caution">
    <text evidence="3">The sequence shown here is derived from an EMBL/GenBank/DDBJ whole genome shotgun (WGS) entry which is preliminary data.</text>
</comment>
<reference evidence="3" key="1">
    <citation type="submission" date="2022-01" db="EMBL/GenBank/DDBJ databases">
        <title>Collection of gut derived symbiotic bacterial strains cultured from healthy donors.</title>
        <authorList>
            <person name="Lin H."/>
            <person name="Kohout C."/>
            <person name="Waligurski E."/>
            <person name="Pamer E.G."/>
        </authorList>
    </citation>
    <scope>NUCLEOTIDE SEQUENCE</scope>
    <source>
        <strain evidence="3">DFI.6.55</strain>
    </source>
</reference>
<evidence type="ECO:0000256" key="1">
    <source>
        <dbReference type="SAM" id="MobiDB-lite"/>
    </source>
</evidence>
<dbReference type="RefSeq" id="WP_238053487.1">
    <property type="nucleotide sequence ID" value="NZ_JAKNGE010000009.1"/>
</dbReference>
<feature type="region of interest" description="Disordered" evidence="1">
    <location>
        <begin position="30"/>
        <end position="61"/>
    </location>
</feature>
<dbReference type="AlphaFoldDB" id="A0AAW5BW59"/>
<dbReference type="Proteomes" id="UP001299608">
    <property type="component" value="Unassembled WGS sequence"/>
</dbReference>
<accession>A0AAW5BW59</accession>
<keyword evidence="2" id="KW-0472">Membrane</keyword>
<keyword evidence="2" id="KW-0812">Transmembrane</keyword>
<protein>
    <recommendedName>
        <fullName evidence="5">Glycine zipper family protein</fullName>
    </recommendedName>
</protein>
<organism evidence="3 4">
    <name type="scientific">Enterocloster aldenensis</name>
    <dbReference type="NCBI Taxonomy" id="358742"/>
    <lineage>
        <taxon>Bacteria</taxon>
        <taxon>Bacillati</taxon>
        <taxon>Bacillota</taxon>
        <taxon>Clostridia</taxon>
        <taxon>Lachnospirales</taxon>
        <taxon>Lachnospiraceae</taxon>
        <taxon>Enterocloster</taxon>
    </lineage>
</organism>
<dbReference type="EMBL" id="JAKNGE010000009">
    <property type="protein sequence ID" value="MCG4745512.1"/>
    <property type="molecule type" value="Genomic_DNA"/>
</dbReference>
<gene>
    <name evidence="3" type="ORF">L0N08_08845</name>
</gene>
<sequence>MSISQDAQERINQYAKKRVVSTLINDMVSEAPAPQESIQSTGNTDDTSLADNTIHTDNTGHTHNAVNTHNAGYTHNAGHTHYTGRETEGLIYGGFITIGIAAGALSGYFCGGGHKKFLSGGWADTFVGSMAGLMIGIGLGKVVNAVLHITCNK</sequence>
<keyword evidence="2" id="KW-1133">Transmembrane helix</keyword>
<feature type="transmembrane region" description="Helical" evidence="2">
    <location>
        <begin position="89"/>
        <end position="109"/>
    </location>
</feature>
<feature type="compositionally biased region" description="Polar residues" evidence="1">
    <location>
        <begin position="36"/>
        <end position="61"/>
    </location>
</feature>
<evidence type="ECO:0000256" key="2">
    <source>
        <dbReference type="SAM" id="Phobius"/>
    </source>
</evidence>